<dbReference type="EMBL" id="VCKZ01000415">
    <property type="protein sequence ID" value="TMR28729.1"/>
    <property type="molecule type" value="Genomic_DNA"/>
</dbReference>
<dbReference type="RefSeq" id="WP_138641147.1">
    <property type="nucleotide sequence ID" value="NZ_VCKZ01000415.1"/>
</dbReference>
<comment type="caution">
    <text evidence="1">The sequence shown here is derived from an EMBL/GenBank/DDBJ whole genome shotgun (WGS) entry which is preliminary data.</text>
</comment>
<dbReference type="SUPFAM" id="SSF56784">
    <property type="entry name" value="HAD-like"/>
    <property type="match status" value="1"/>
</dbReference>
<keyword evidence="2" id="KW-1185">Reference proteome</keyword>
<dbReference type="GO" id="GO:0006281">
    <property type="term" value="P:DNA repair"/>
    <property type="evidence" value="ECO:0007669"/>
    <property type="project" value="TreeGrafter"/>
</dbReference>
<dbReference type="OrthoDB" id="5504491at2"/>
<dbReference type="SFLD" id="SFLDG01129">
    <property type="entry name" value="C1.5:_HAD__Beta-PGM__Phosphata"/>
    <property type="match status" value="1"/>
</dbReference>
<proteinExistence type="predicted"/>
<dbReference type="Gene3D" id="3.40.50.1000">
    <property type="entry name" value="HAD superfamily/HAD-like"/>
    <property type="match status" value="1"/>
</dbReference>
<reference evidence="1 2" key="1">
    <citation type="submission" date="2019-05" db="EMBL/GenBank/DDBJ databases">
        <title>Draft genome sequence of Actinomadura geliboluensis A8036.</title>
        <authorList>
            <person name="Saricaoglu S."/>
            <person name="Isik K."/>
        </authorList>
    </citation>
    <scope>NUCLEOTIDE SEQUENCE [LARGE SCALE GENOMIC DNA]</scope>
    <source>
        <strain evidence="1 2">A8036</strain>
    </source>
</reference>
<evidence type="ECO:0000313" key="1">
    <source>
        <dbReference type="EMBL" id="TMR28729.1"/>
    </source>
</evidence>
<gene>
    <name evidence="1" type="ORF">ETD96_36910</name>
</gene>
<dbReference type="PANTHER" id="PTHR43434">
    <property type="entry name" value="PHOSPHOGLYCOLATE PHOSPHATASE"/>
    <property type="match status" value="1"/>
</dbReference>
<accession>A0A5S4G7B4</accession>
<feature type="non-terminal residue" evidence="1">
    <location>
        <position position="240"/>
    </location>
</feature>
<dbReference type="AlphaFoldDB" id="A0A5S4G7B4"/>
<organism evidence="1 2">
    <name type="scientific">Actinomadura geliboluensis</name>
    <dbReference type="NCBI Taxonomy" id="882440"/>
    <lineage>
        <taxon>Bacteria</taxon>
        <taxon>Bacillati</taxon>
        <taxon>Actinomycetota</taxon>
        <taxon>Actinomycetes</taxon>
        <taxon>Streptosporangiales</taxon>
        <taxon>Thermomonosporaceae</taxon>
        <taxon>Actinomadura</taxon>
    </lineage>
</organism>
<dbReference type="GO" id="GO:0008967">
    <property type="term" value="F:phosphoglycolate phosphatase activity"/>
    <property type="evidence" value="ECO:0007669"/>
    <property type="project" value="TreeGrafter"/>
</dbReference>
<dbReference type="Proteomes" id="UP000305238">
    <property type="component" value="Unassembled WGS sequence"/>
</dbReference>
<protein>
    <submittedName>
        <fullName evidence="1">Haloacid dehalogenase</fullName>
    </submittedName>
</protein>
<dbReference type="SFLD" id="SFLDS00003">
    <property type="entry name" value="Haloacid_Dehalogenase"/>
    <property type="match status" value="1"/>
</dbReference>
<sequence>MTEAAPITVACVDLAGTTVADGDTAETAFAEAIATLGIVSGTAAFERATARFHDTRGESEIGVFRSLFDEPRAQAAHLAFERSYGQLIDRRGLVPVPGAGDALRRLRSSGVRVCLLTGSGRTRQARIIDALGWWDRADLTLSPEDVPRDRPWPDLVLTAALRLGVDDVRNIAVCAATAPAIMSARRSGASVAAGVLTGPHSRARLRTAGATHVLPTIADLPALVLRTPACLLYTSAASKH</sequence>
<dbReference type="InterPro" id="IPR036412">
    <property type="entry name" value="HAD-like_sf"/>
</dbReference>
<name>A0A5S4G7B4_9ACTN</name>
<dbReference type="PANTHER" id="PTHR43434:SF19">
    <property type="entry name" value="PHOSPHONOACETALDEHYDE HYDROLASE"/>
    <property type="match status" value="1"/>
</dbReference>
<dbReference type="InterPro" id="IPR050155">
    <property type="entry name" value="HAD-like_hydrolase_sf"/>
</dbReference>
<dbReference type="Pfam" id="PF00702">
    <property type="entry name" value="Hydrolase"/>
    <property type="match status" value="1"/>
</dbReference>
<evidence type="ECO:0000313" key="2">
    <source>
        <dbReference type="Proteomes" id="UP000305238"/>
    </source>
</evidence>
<dbReference type="InterPro" id="IPR023214">
    <property type="entry name" value="HAD_sf"/>
</dbReference>
<dbReference type="CDD" id="cd07505">
    <property type="entry name" value="HAD_BPGM-like"/>
    <property type="match status" value="1"/>
</dbReference>
<dbReference type="GO" id="GO:0005829">
    <property type="term" value="C:cytosol"/>
    <property type="evidence" value="ECO:0007669"/>
    <property type="project" value="TreeGrafter"/>
</dbReference>